<evidence type="ECO:0000256" key="1">
    <source>
        <dbReference type="SAM" id="MobiDB-lite"/>
    </source>
</evidence>
<evidence type="ECO:0000313" key="2">
    <source>
        <dbReference type="EMBL" id="PAA70492.1"/>
    </source>
</evidence>
<name>A0A267FBV5_9PLAT</name>
<proteinExistence type="predicted"/>
<accession>A0A267FBV5</accession>
<dbReference type="EMBL" id="NIVC01001232">
    <property type="protein sequence ID" value="PAA70492.1"/>
    <property type="molecule type" value="Genomic_DNA"/>
</dbReference>
<comment type="caution">
    <text evidence="2">The sequence shown here is derived from an EMBL/GenBank/DDBJ whole genome shotgun (WGS) entry which is preliminary data.</text>
</comment>
<evidence type="ECO:0000313" key="3">
    <source>
        <dbReference type="Proteomes" id="UP000215902"/>
    </source>
</evidence>
<feature type="region of interest" description="Disordered" evidence="1">
    <location>
        <begin position="18"/>
        <end position="37"/>
    </location>
</feature>
<protein>
    <submittedName>
        <fullName evidence="2">Uncharacterized protein</fullName>
    </submittedName>
</protein>
<sequence length="175" mass="19613">LGATEILDARQYWSDDENWHAKSQHRRPVRQSRTLGQSDAARRPITVTALKARIRRQRRIRQATADEAATSEEESAGEFPAIRRKKFTRPSRSEIAGQQTQLAANNGFHNGNAIVYPSSTNPDVFYRTAAIQITPGLTVGREVGVKPAGCTRNSRRGAQNWETFQLSRLLDRVDG</sequence>
<feature type="non-terminal residue" evidence="2">
    <location>
        <position position="1"/>
    </location>
</feature>
<reference evidence="2 3" key="1">
    <citation type="submission" date="2017-06" db="EMBL/GenBank/DDBJ databases">
        <title>A platform for efficient transgenesis in Macrostomum lignano, a flatworm model organism for stem cell research.</title>
        <authorList>
            <person name="Berezikov E."/>
        </authorList>
    </citation>
    <scope>NUCLEOTIDE SEQUENCE [LARGE SCALE GENOMIC DNA]</scope>
    <source>
        <strain evidence="2">DV1</strain>
        <tissue evidence="2">Whole organism</tissue>
    </source>
</reference>
<gene>
    <name evidence="2" type="ORF">BOX15_Mlig013360g1</name>
</gene>
<keyword evidence="3" id="KW-1185">Reference proteome</keyword>
<organism evidence="2 3">
    <name type="scientific">Macrostomum lignano</name>
    <dbReference type="NCBI Taxonomy" id="282301"/>
    <lineage>
        <taxon>Eukaryota</taxon>
        <taxon>Metazoa</taxon>
        <taxon>Spiralia</taxon>
        <taxon>Lophotrochozoa</taxon>
        <taxon>Platyhelminthes</taxon>
        <taxon>Rhabditophora</taxon>
        <taxon>Macrostomorpha</taxon>
        <taxon>Macrostomida</taxon>
        <taxon>Macrostomidae</taxon>
        <taxon>Macrostomum</taxon>
    </lineage>
</organism>
<dbReference type="Proteomes" id="UP000215902">
    <property type="component" value="Unassembled WGS sequence"/>
</dbReference>
<dbReference type="AlphaFoldDB" id="A0A267FBV5"/>